<sequence>CAHAAGSKAPLGHPSLVTHLCQLAGVDVSVPPFEQPRKTIDFAFYMQYCLPDDLTSIHKGQLATSQMLRELTYAMSELNMMTAAEFDDYVAWPGDQSNSAGGGGAAADEDDEEENDDDFEESDDNIS</sequence>
<evidence type="ECO:0000313" key="3">
    <source>
        <dbReference type="Proteomes" id="UP001374535"/>
    </source>
</evidence>
<feature type="non-terminal residue" evidence="2">
    <location>
        <position position="1"/>
    </location>
</feature>
<dbReference type="Proteomes" id="UP001374535">
    <property type="component" value="Chromosome 1"/>
</dbReference>
<evidence type="ECO:0000256" key="1">
    <source>
        <dbReference type="SAM" id="MobiDB-lite"/>
    </source>
</evidence>
<name>A0AAQ3SC72_VIGMU</name>
<proteinExistence type="predicted"/>
<dbReference type="AlphaFoldDB" id="A0AAQ3SC72"/>
<reference evidence="2 3" key="1">
    <citation type="journal article" date="2023" name="Life. Sci Alliance">
        <title>Evolutionary insights into 3D genome organization and epigenetic landscape of Vigna mungo.</title>
        <authorList>
            <person name="Junaid A."/>
            <person name="Singh B."/>
            <person name="Bhatia S."/>
        </authorList>
    </citation>
    <scope>NUCLEOTIDE SEQUENCE [LARGE SCALE GENOMIC DNA]</scope>
    <source>
        <strain evidence="2">Urdbean</strain>
    </source>
</reference>
<gene>
    <name evidence="2" type="ORF">V8G54_002757</name>
</gene>
<accession>A0AAQ3SC72</accession>
<feature type="compositionally biased region" description="Acidic residues" evidence="1">
    <location>
        <begin position="107"/>
        <end position="127"/>
    </location>
</feature>
<protein>
    <submittedName>
        <fullName evidence="2">Uncharacterized protein</fullName>
    </submittedName>
</protein>
<organism evidence="2 3">
    <name type="scientific">Vigna mungo</name>
    <name type="common">Black gram</name>
    <name type="synonym">Phaseolus mungo</name>
    <dbReference type="NCBI Taxonomy" id="3915"/>
    <lineage>
        <taxon>Eukaryota</taxon>
        <taxon>Viridiplantae</taxon>
        <taxon>Streptophyta</taxon>
        <taxon>Embryophyta</taxon>
        <taxon>Tracheophyta</taxon>
        <taxon>Spermatophyta</taxon>
        <taxon>Magnoliopsida</taxon>
        <taxon>eudicotyledons</taxon>
        <taxon>Gunneridae</taxon>
        <taxon>Pentapetalae</taxon>
        <taxon>rosids</taxon>
        <taxon>fabids</taxon>
        <taxon>Fabales</taxon>
        <taxon>Fabaceae</taxon>
        <taxon>Papilionoideae</taxon>
        <taxon>50 kb inversion clade</taxon>
        <taxon>NPAAA clade</taxon>
        <taxon>indigoferoid/millettioid clade</taxon>
        <taxon>Phaseoleae</taxon>
        <taxon>Vigna</taxon>
    </lineage>
</organism>
<feature type="region of interest" description="Disordered" evidence="1">
    <location>
        <begin position="92"/>
        <end position="127"/>
    </location>
</feature>
<evidence type="ECO:0000313" key="2">
    <source>
        <dbReference type="EMBL" id="WVZ24213.1"/>
    </source>
</evidence>
<keyword evidence="3" id="KW-1185">Reference proteome</keyword>
<dbReference type="EMBL" id="CP144700">
    <property type="protein sequence ID" value="WVZ24213.1"/>
    <property type="molecule type" value="Genomic_DNA"/>
</dbReference>